<dbReference type="Pfam" id="PF08327">
    <property type="entry name" value="AHSA1"/>
    <property type="match status" value="1"/>
</dbReference>
<evidence type="ECO:0000313" key="3">
    <source>
        <dbReference type="EMBL" id="GES38250.1"/>
    </source>
</evidence>
<evidence type="ECO:0000259" key="2">
    <source>
        <dbReference type="Pfam" id="PF08327"/>
    </source>
</evidence>
<evidence type="ECO:0000313" key="6">
    <source>
        <dbReference type="Proteomes" id="UP001163947"/>
    </source>
</evidence>
<dbReference type="InterPro" id="IPR023393">
    <property type="entry name" value="START-like_dom_sf"/>
</dbReference>
<dbReference type="AlphaFoldDB" id="A0A059MQM6"/>
<dbReference type="EMBL" id="CP106982">
    <property type="protein sequence ID" value="UYF91981.1"/>
    <property type="molecule type" value="Genomic_DNA"/>
</dbReference>
<reference evidence="4" key="3">
    <citation type="submission" date="2022-09" db="EMBL/GenBank/DDBJ databases">
        <title>The genome sequence of Rhodococcus aetherivorans N1.</title>
        <authorList>
            <person name="Jiang W."/>
        </authorList>
    </citation>
    <scope>NUCLEOTIDE SEQUENCE</scope>
    <source>
        <strain evidence="4">N1</strain>
    </source>
</reference>
<accession>A0A059MQM6</accession>
<dbReference type="InterPro" id="IPR013538">
    <property type="entry name" value="ASHA1/2-like_C"/>
</dbReference>
<dbReference type="GeneID" id="83621907"/>
<dbReference type="Proteomes" id="UP001163947">
    <property type="component" value="Chromosome"/>
</dbReference>
<proteinExistence type="inferred from homology"/>
<dbReference type="EMBL" id="BLAH01000092">
    <property type="protein sequence ID" value="GES38250.1"/>
    <property type="molecule type" value="Genomic_DNA"/>
</dbReference>
<feature type="domain" description="Activator of Hsp90 ATPase homologue 1/2-like C-terminal" evidence="2">
    <location>
        <begin position="34"/>
        <end position="143"/>
    </location>
</feature>
<keyword evidence="5" id="KW-1185">Reference proteome</keyword>
<evidence type="ECO:0000313" key="5">
    <source>
        <dbReference type="Proteomes" id="UP000325466"/>
    </source>
</evidence>
<organism evidence="4 6">
    <name type="scientific">Rhodococcus aetherivorans</name>
    <dbReference type="NCBI Taxonomy" id="191292"/>
    <lineage>
        <taxon>Bacteria</taxon>
        <taxon>Bacillati</taxon>
        <taxon>Actinomycetota</taxon>
        <taxon>Actinomycetes</taxon>
        <taxon>Mycobacteriales</taxon>
        <taxon>Nocardiaceae</taxon>
        <taxon>Rhodococcus</taxon>
    </lineage>
</organism>
<evidence type="ECO:0000313" key="4">
    <source>
        <dbReference type="EMBL" id="UYF91981.1"/>
    </source>
</evidence>
<dbReference type="Gene3D" id="3.30.530.20">
    <property type="match status" value="1"/>
</dbReference>
<evidence type="ECO:0000256" key="1">
    <source>
        <dbReference type="ARBA" id="ARBA00006817"/>
    </source>
</evidence>
<dbReference type="Proteomes" id="UP000325466">
    <property type="component" value="Unassembled WGS sequence"/>
</dbReference>
<gene>
    <name evidence="4" type="ORF">OCS65_15780</name>
    <name evidence="3" type="ORF">RAJCM14343_3510</name>
</gene>
<accession>N1M4J8</accession>
<protein>
    <submittedName>
        <fullName evidence="4">SRPBCC domain-containing protein</fullName>
    </submittedName>
</protein>
<reference evidence="3 5" key="1">
    <citation type="journal article" date="2018" name="Biodegradation">
        <title>1,4-Dioxane degradation characteristics of Rhodococcus aetherivorans JCM 14343.</title>
        <authorList>
            <person name="Inoue D."/>
            <person name="Tsunoda T."/>
            <person name="Yamamoto N."/>
            <person name="Ike M."/>
            <person name="Sei K."/>
        </authorList>
    </citation>
    <scope>NUCLEOTIDE SEQUENCE [LARGE SCALE GENOMIC DNA]</scope>
    <source>
        <strain evidence="3 5">JCM 14343</strain>
    </source>
</reference>
<comment type="similarity">
    <text evidence="1">Belongs to the AHA1 family.</text>
</comment>
<dbReference type="SUPFAM" id="SSF55961">
    <property type="entry name" value="Bet v1-like"/>
    <property type="match status" value="1"/>
</dbReference>
<dbReference type="RefSeq" id="WP_006936589.1">
    <property type="nucleotide sequence ID" value="NZ_BAAAYP010000062.1"/>
</dbReference>
<name>A0A059MQM6_9NOCA</name>
<sequence length="162" mass="18329">MSTPTTVLGEIRPEHGCPDGSSLVTLHYVRSFALPVGEVWAALTESDRLERWYGRWTGDPTSGRVRLTMTDEHDTATTDVRILRCDPPHELGVDQDGWHLEVTVKQVGVVTTLEFSHRHVPRSETSEVGPGWQYYLDRLDAVLAGRALPRWDGYLDLADEYR</sequence>
<reference evidence="3" key="2">
    <citation type="submission" date="2019-10" db="EMBL/GenBank/DDBJ databases">
        <title>Draft genome sequence of Rhodococcus aetherivorans JCM 14343.</title>
        <authorList>
            <person name="Inoue D."/>
            <person name="Nakazawa M."/>
            <person name="Yamamoto N."/>
            <person name="Sei K."/>
            <person name="Ike M."/>
        </authorList>
    </citation>
    <scope>NUCLEOTIDE SEQUENCE</scope>
    <source>
        <strain evidence="3">JCM 14343</strain>
    </source>
</reference>